<name>A0A2R4XNY1_9BURK</name>
<evidence type="ECO:0000313" key="2">
    <source>
        <dbReference type="Proteomes" id="UP000244571"/>
    </source>
</evidence>
<proteinExistence type="predicted"/>
<gene>
    <name evidence="1" type="ORF">DBV39_19065</name>
</gene>
<sequence>MFVREGFWSGLLSLLAILVNQRVSAGPTGWPGQRVFCRQFFLSWRQLRGPVCSQDIGWT</sequence>
<organism evidence="1 2">
    <name type="scientific">Orrella marina</name>
    <dbReference type="NCBI Taxonomy" id="2163011"/>
    <lineage>
        <taxon>Bacteria</taxon>
        <taxon>Pseudomonadati</taxon>
        <taxon>Pseudomonadota</taxon>
        <taxon>Betaproteobacteria</taxon>
        <taxon>Burkholderiales</taxon>
        <taxon>Alcaligenaceae</taxon>
        <taxon>Orrella</taxon>
    </lineage>
</organism>
<accession>A0A2R4XNY1</accession>
<dbReference type="EMBL" id="CP028901">
    <property type="protein sequence ID" value="AWB35495.1"/>
    <property type="molecule type" value="Genomic_DNA"/>
</dbReference>
<protein>
    <submittedName>
        <fullName evidence="1">Uncharacterized protein</fullName>
    </submittedName>
</protein>
<dbReference type="AlphaFoldDB" id="A0A2R4XNY1"/>
<dbReference type="Proteomes" id="UP000244571">
    <property type="component" value="Chromosome"/>
</dbReference>
<evidence type="ECO:0000313" key="1">
    <source>
        <dbReference type="EMBL" id="AWB35495.1"/>
    </source>
</evidence>
<keyword evidence="2" id="KW-1185">Reference proteome</keyword>
<dbReference type="KEGG" id="boz:DBV39_19065"/>
<reference evidence="1 2" key="1">
    <citation type="submission" date="2018-04" db="EMBL/GenBank/DDBJ databases">
        <title>Bordetella sp. HZ20 isolated from seawater.</title>
        <authorList>
            <person name="Sun C."/>
        </authorList>
    </citation>
    <scope>NUCLEOTIDE SEQUENCE [LARGE SCALE GENOMIC DNA]</scope>
    <source>
        <strain evidence="1 2">HZ20</strain>
    </source>
</reference>